<accession>A0ABX1WYR8</accession>
<dbReference type="PROSITE" id="PS51257">
    <property type="entry name" value="PROKAR_LIPOPROTEIN"/>
    <property type="match status" value="1"/>
</dbReference>
<keyword evidence="3" id="KW-1185">Reference proteome</keyword>
<sequence length="244" mass="28683">MRFKSNFCLKAIFAFFLIWSSVAACAQEIEGFQFVGSRQYAYNSKGERIEKRTFNAKGSLLSFVHYKYDENGNKIESLKYQSDSIIQKRYVYFYNLENQKVKSIKCDYIKGKESSKVYLHNSRGEISRTNYYSGGRLLQYTELLYSDKGELDSRKNFNKDGELTSENHFEYKYQNHRIIEKKKFSGADNLLSTTTYLFDKKGRKVSYSNSYVSSKRSNKKRFYQYNAKGQCVGSKVYEFISTKQ</sequence>
<proteinExistence type="predicted"/>
<gene>
    <name evidence="2" type="ORF">ELS83_15035</name>
</gene>
<organism evidence="2 3">
    <name type="scientific">Marinifilum caeruleilacunae</name>
    <dbReference type="NCBI Taxonomy" id="2499076"/>
    <lineage>
        <taxon>Bacteria</taxon>
        <taxon>Pseudomonadati</taxon>
        <taxon>Bacteroidota</taxon>
        <taxon>Bacteroidia</taxon>
        <taxon>Marinilabiliales</taxon>
        <taxon>Marinifilaceae</taxon>
    </lineage>
</organism>
<name>A0ABX1WYR8_9BACT</name>
<evidence type="ECO:0000256" key="1">
    <source>
        <dbReference type="SAM" id="SignalP"/>
    </source>
</evidence>
<evidence type="ECO:0000313" key="2">
    <source>
        <dbReference type="EMBL" id="NOU61131.1"/>
    </source>
</evidence>
<feature type="signal peptide" evidence="1">
    <location>
        <begin position="1"/>
        <end position="26"/>
    </location>
</feature>
<reference evidence="2 3" key="1">
    <citation type="submission" date="2018-12" db="EMBL/GenBank/DDBJ databases">
        <title>Marinifilum JC070 sp. nov., a marine bacterium isolated from Yongle Blue Hole in the South China Sea.</title>
        <authorList>
            <person name="Fu T."/>
        </authorList>
    </citation>
    <scope>NUCLEOTIDE SEQUENCE [LARGE SCALE GENOMIC DNA]</scope>
    <source>
        <strain evidence="2 3">JC070</strain>
    </source>
</reference>
<dbReference type="Proteomes" id="UP000732105">
    <property type="component" value="Unassembled WGS sequence"/>
</dbReference>
<feature type="chain" id="PRO_5047268995" description="YD repeat-containing protein" evidence="1">
    <location>
        <begin position="27"/>
        <end position="244"/>
    </location>
</feature>
<dbReference type="Gene3D" id="3.90.930.1">
    <property type="match status" value="1"/>
</dbReference>
<evidence type="ECO:0008006" key="4">
    <source>
        <dbReference type="Google" id="ProtNLM"/>
    </source>
</evidence>
<dbReference type="EMBL" id="RZNH01000028">
    <property type="protein sequence ID" value="NOU61131.1"/>
    <property type="molecule type" value="Genomic_DNA"/>
</dbReference>
<dbReference type="RefSeq" id="WP_171596398.1">
    <property type="nucleotide sequence ID" value="NZ_RZNH01000028.1"/>
</dbReference>
<keyword evidence="1" id="KW-0732">Signal</keyword>
<protein>
    <recommendedName>
        <fullName evidence="4">YD repeat-containing protein</fullName>
    </recommendedName>
</protein>
<evidence type="ECO:0000313" key="3">
    <source>
        <dbReference type="Proteomes" id="UP000732105"/>
    </source>
</evidence>
<comment type="caution">
    <text evidence="2">The sequence shown here is derived from an EMBL/GenBank/DDBJ whole genome shotgun (WGS) entry which is preliminary data.</text>
</comment>